<dbReference type="EMBL" id="BAAAQD010000001">
    <property type="protein sequence ID" value="GAA1499867.1"/>
    <property type="molecule type" value="Genomic_DNA"/>
</dbReference>
<dbReference type="InterPro" id="IPR009003">
    <property type="entry name" value="Peptidase_S1_PA"/>
</dbReference>
<feature type="compositionally biased region" description="Basic and acidic residues" evidence="1">
    <location>
        <begin position="654"/>
        <end position="667"/>
    </location>
</feature>
<dbReference type="Pfam" id="PF13365">
    <property type="entry name" value="Trypsin_2"/>
    <property type="match status" value="1"/>
</dbReference>
<dbReference type="Proteomes" id="UP001501470">
    <property type="component" value="Unassembled WGS sequence"/>
</dbReference>
<gene>
    <name evidence="2" type="ORF">GCM10009827_003940</name>
</gene>
<evidence type="ECO:0000313" key="2">
    <source>
        <dbReference type="EMBL" id="GAA1499867.1"/>
    </source>
</evidence>
<name>A0ABN1ZIV5_9ACTN</name>
<dbReference type="SUPFAM" id="SSF50494">
    <property type="entry name" value="Trypsin-like serine proteases"/>
    <property type="match status" value="1"/>
</dbReference>
<organism evidence="2 3">
    <name type="scientific">Dactylosporangium maewongense</name>
    <dbReference type="NCBI Taxonomy" id="634393"/>
    <lineage>
        <taxon>Bacteria</taxon>
        <taxon>Bacillati</taxon>
        <taxon>Actinomycetota</taxon>
        <taxon>Actinomycetes</taxon>
        <taxon>Micromonosporales</taxon>
        <taxon>Micromonosporaceae</taxon>
        <taxon>Dactylosporangium</taxon>
    </lineage>
</organism>
<evidence type="ECO:0000256" key="1">
    <source>
        <dbReference type="SAM" id="MobiDB-lite"/>
    </source>
</evidence>
<sequence>MEAGVGRLLTSPERREWPGGAVRSAFAIGDGYVLTAWHCVRDIGGRSAELWLRLRAGAGSDGYVDIPVRHSATDPDPQLDVTLLQFDEARGDQKLRDRLDEVALPLGVEVDAHDEVRVGGFPAWNTARHCVILGGKVDSVHAPFGTVQTIRVHMPPMAANQPETPHGMSGGPLLRTGPDRRELVVGLVRSFPRGRDGAALGGEVLCCRMADVRQVFAPVDDAIRRNVAAAHMAAVGSVELSDDVVQAYWPALRAGGFQRPAHWDVEHLDKLRQEVDADSGGPSRARNTVAALHAAVRAKAVLTAIGGPRLPLGQLATIYHMEVGDCVGCHSADAMLVRAADADQQLLSENAMGALSCLARFVIGAAAVLGANPAEHRTLRSWLESLGHQPADAGQLYLHRRTSGGWLLLDFGDEDPAEVPGWPTGITWSYFGAGEDRPPETVDSDGTEDGLRRALAQVLRAVPPAYPLVVDLALPHAKLRAGIEHWPVREVDRELRALSDDCRPRLRWSRRLYSEQHRNQLVNRAAQGQWHSEPPTFVDDMLADHHRLRDWARTDQHHAWLLGGCDPRDPARTDPLRVLLQEGYGFVVWYPDRLDPDRRREIGAAVAGVAVPARRNLIPDQLPRFTGFRPAVIWDDPAGRGHFKLPGQLIGEPIQDRRGTGEHRSGE</sequence>
<protein>
    <recommendedName>
        <fullName evidence="4">Serine protease</fullName>
    </recommendedName>
</protein>
<proteinExistence type="predicted"/>
<keyword evidence="3" id="KW-1185">Reference proteome</keyword>
<reference evidence="2 3" key="1">
    <citation type="journal article" date="2019" name="Int. J. Syst. Evol. Microbiol.">
        <title>The Global Catalogue of Microorganisms (GCM) 10K type strain sequencing project: providing services to taxonomists for standard genome sequencing and annotation.</title>
        <authorList>
            <consortium name="The Broad Institute Genomics Platform"/>
            <consortium name="The Broad Institute Genome Sequencing Center for Infectious Disease"/>
            <person name="Wu L."/>
            <person name="Ma J."/>
        </authorList>
    </citation>
    <scope>NUCLEOTIDE SEQUENCE [LARGE SCALE GENOMIC DNA]</scope>
    <source>
        <strain evidence="2 3">JCM 15933</strain>
    </source>
</reference>
<feature type="region of interest" description="Disordered" evidence="1">
    <location>
        <begin position="645"/>
        <end position="667"/>
    </location>
</feature>
<evidence type="ECO:0000313" key="3">
    <source>
        <dbReference type="Proteomes" id="UP001501470"/>
    </source>
</evidence>
<accession>A0ABN1ZIV5</accession>
<evidence type="ECO:0008006" key="4">
    <source>
        <dbReference type="Google" id="ProtNLM"/>
    </source>
</evidence>
<comment type="caution">
    <text evidence="2">The sequence shown here is derived from an EMBL/GenBank/DDBJ whole genome shotgun (WGS) entry which is preliminary data.</text>
</comment>